<evidence type="ECO:0000256" key="2">
    <source>
        <dbReference type="ARBA" id="ARBA00022730"/>
    </source>
</evidence>
<evidence type="ECO:0000256" key="3">
    <source>
        <dbReference type="ARBA" id="ARBA00022884"/>
    </source>
</evidence>
<dbReference type="InterPro" id="IPR008532">
    <property type="entry name" value="NFACT_RNA-bd"/>
</dbReference>
<dbReference type="InterPro" id="IPR043682">
    <property type="entry name" value="RqcH_bacterial"/>
</dbReference>
<dbReference type="RefSeq" id="WP_094397955.1">
    <property type="nucleotide sequence ID" value="NZ_CP016893.1"/>
</dbReference>
<dbReference type="GO" id="GO:0043023">
    <property type="term" value="F:ribosomal large subunit binding"/>
    <property type="evidence" value="ECO:0007669"/>
    <property type="project" value="UniProtKB-UniRule"/>
</dbReference>
<dbReference type="GO" id="GO:0019843">
    <property type="term" value="F:rRNA binding"/>
    <property type="evidence" value="ECO:0007669"/>
    <property type="project" value="UniProtKB-UniRule"/>
</dbReference>
<dbReference type="EMBL" id="CP016893">
    <property type="protein sequence ID" value="AST58910.1"/>
    <property type="molecule type" value="Genomic_DNA"/>
</dbReference>
<evidence type="ECO:0000313" key="6">
    <source>
        <dbReference type="EMBL" id="AST58910.1"/>
    </source>
</evidence>
<organism evidence="6 7">
    <name type="scientific">Thermoanaerobacterium thermosaccharolyticum</name>
    <name type="common">Clostridium thermosaccharolyticum</name>
    <dbReference type="NCBI Taxonomy" id="1517"/>
    <lineage>
        <taxon>Bacteria</taxon>
        <taxon>Bacillati</taxon>
        <taxon>Bacillota</taxon>
        <taxon>Clostridia</taxon>
        <taxon>Thermoanaerobacterales</taxon>
        <taxon>Thermoanaerobacteraceae</taxon>
        <taxon>Thermoanaerobacterium</taxon>
    </lineage>
</organism>
<dbReference type="GO" id="GO:0072344">
    <property type="term" value="P:rescue of stalled ribosome"/>
    <property type="evidence" value="ECO:0007669"/>
    <property type="project" value="UniProtKB-UniRule"/>
</dbReference>
<dbReference type="Pfam" id="PF05670">
    <property type="entry name" value="NFACT-R_1"/>
    <property type="match status" value="1"/>
</dbReference>
<accession>A0A223I2J4</accession>
<evidence type="ECO:0000256" key="5">
    <source>
        <dbReference type="HAMAP-Rule" id="MF_00844"/>
    </source>
</evidence>
<comment type="function">
    <text evidence="5">Key component of the ribosome quality control system (RQC), a ribosome-associated complex that mediates the extraction of incompletely synthesized nascent chains from stalled ribosomes and their subsequent degradation. RqcH recruits Ala-charged tRNA, and with RqcP directs the elongation of stalled nascent chains on 50S ribosomal subunits, leading to non-templated C-terminal alanine extensions (Ala tail). The Ala tail promotes nascent chain degradation. May add between 1 and at least 8 Ala residues. Binds to stalled 50S ribosomal subunits.</text>
</comment>
<evidence type="ECO:0000313" key="7">
    <source>
        <dbReference type="Proteomes" id="UP000214975"/>
    </source>
</evidence>
<keyword evidence="3 5" id="KW-0694">RNA-binding</keyword>
<dbReference type="GO" id="GO:1990112">
    <property type="term" value="C:RQC complex"/>
    <property type="evidence" value="ECO:0007669"/>
    <property type="project" value="TreeGrafter"/>
</dbReference>
<keyword evidence="4 5" id="KW-0648">Protein biosynthesis</keyword>
<comment type="similarity">
    <text evidence="5">Belongs to the NEMF family.</text>
</comment>
<evidence type="ECO:0000256" key="4">
    <source>
        <dbReference type="ARBA" id="ARBA00022917"/>
    </source>
</evidence>
<dbReference type="InterPro" id="IPR051608">
    <property type="entry name" value="RQC_Subunit_NEMF"/>
</dbReference>
<dbReference type="Proteomes" id="UP000214975">
    <property type="component" value="Chromosome"/>
</dbReference>
<keyword evidence="5" id="KW-0175">Coiled coil</keyword>
<keyword evidence="1 5" id="KW-0820">tRNA-binding</keyword>
<dbReference type="FunFam" id="2.30.310.10:FF:000004">
    <property type="entry name" value="Fibronectin-binding protein A"/>
    <property type="match status" value="1"/>
</dbReference>
<dbReference type="Pfam" id="PF05833">
    <property type="entry name" value="NFACT_N"/>
    <property type="match status" value="1"/>
</dbReference>
<proteinExistence type="inferred from homology"/>
<dbReference type="PANTHER" id="PTHR15239:SF6">
    <property type="entry name" value="RIBOSOME QUALITY CONTROL COMPLEX SUBUNIT NEMF"/>
    <property type="match status" value="1"/>
</dbReference>
<dbReference type="PANTHER" id="PTHR15239">
    <property type="entry name" value="NUCLEAR EXPORT MEDIATOR FACTOR NEMF"/>
    <property type="match status" value="1"/>
</dbReference>
<dbReference type="GO" id="GO:0000049">
    <property type="term" value="F:tRNA binding"/>
    <property type="evidence" value="ECO:0007669"/>
    <property type="project" value="UniProtKB-UniRule"/>
</dbReference>
<dbReference type="HAMAP" id="MF_00844_B">
    <property type="entry name" value="RqcH_B"/>
    <property type="match status" value="1"/>
</dbReference>
<dbReference type="Gene3D" id="1.10.8.50">
    <property type="match status" value="1"/>
</dbReference>
<keyword evidence="2 5" id="KW-0699">rRNA-binding</keyword>
<protein>
    <recommendedName>
        <fullName evidence="5">Rqc2 homolog RqcH</fullName>
        <shortName evidence="5">RqcH</shortName>
    </recommendedName>
</protein>
<name>A0A223I2J4_THETR</name>
<gene>
    <name evidence="5" type="primary">rqcH</name>
    <name evidence="6" type="ORF">Thert_03148</name>
</gene>
<reference evidence="6 7" key="1">
    <citation type="submission" date="2016-08" db="EMBL/GenBank/DDBJ databases">
        <title>A novel genetic cassette of butanologenic Thermoanaerobacterium thermosaccharolyticum that directly convert cellulose to butanol.</title>
        <authorList>
            <person name="Li T."/>
            <person name="He J."/>
        </authorList>
    </citation>
    <scope>NUCLEOTIDE SEQUENCE [LARGE SCALE GENOMIC DNA]</scope>
    <source>
        <strain evidence="6 7">TG57</strain>
    </source>
</reference>
<sequence>MALDGITLYGIIYELRNELLGGKIDKIYQPEKDEIIIYIRNIGNNYKLLISANANFPRIYLTDEYKENPINPPMFCMLLRKYLQGGKIIDIYQKEFDRIVFIDVLSRDELEKEVVKTLVVEIMGRYSNIILIDKESEIIVDSIKRVYQDMSKIREITPGIKYELPPSQDKLNIKNFKKEDLSGALKHFNGKKIDKALLNLFEGFSPVLSREIAYRSQVDDKHINEISEDDIEKLIYNLNLLKSHLDNSNFKPCIAYIDENPFEFSIIELTQYENLVFYKSVNEAALKFYREKANAESLKSRSHDLKKLIQTHLERLYNKLEKQLDELKNAENADLYKLYGELITSNLYKLNKKTDAFKTINYYTGEEITIPLDIKYTPSENAQMYFKKYAKLKNAVEFLTKQIEETKKEIEYLEGQLLNVEQCTLPSEIDEIREELSDTGYIKKKNKDKKQKKGISQPLHYISSDNFDIYIGKNNVQNDYLTMKFADINDMWLHTKNIPGSHVIIRSKGTSIPDSTILEAAKLAALHSKAKNSSNVPVDYTLRKYVKKPVGSKPGFVIYTNQKTLYVTPNNK</sequence>
<comment type="subunit">
    <text evidence="5">Associates with stalled 50S ribosomal subunits. Binds to RqcP.</text>
</comment>
<feature type="coiled-coil region" evidence="5">
    <location>
        <begin position="389"/>
        <end position="423"/>
    </location>
</feature>
<evidence type="ECO:0000256" key="1">
    <source>
        <dbReference type="ARBA" id="ARBA00022555"/>
    </source>
</evidence>
<dbReference type="AlphaFoldDB" id="A0A223I2J4"/>
<dbReference type="Gene3D" id="2.30.310.10">
    <property type="entry name" value="ibrinogen binding protein from staphylococcus aureus domain"/>
    <property type="match status" value="1"/>
</dbReference>